<dbReference type="Proteomes" id="UP001300672">
    <property type="component" value="Chromosome"/>
</dbReference>
<dbReference type="Pfam" id="PF04982">
    <property type="entry name" value="TM_HPP"/>
    <property type="match status" value="1"/>
</dbReference>
<keyword evidence="1" id="KW-0812">Transmembrane</keyword>
<dbReference type="EMBL" id="CP124755">
    <property type="protein sequence ID" value="WGZ90793.1"/>
    <property type="molecule type" value="Genomic_DNA"/>
</dbReference>
<feature type="transmembrane region" description="Helical" evidence="1">
    <location>
        <begin position="22"/>
        <end position="39"/>
    </location>
</feature>
<feature type="domain" description="HPP transmembrane region" evidence="2">
    <location>
        <begin position="16"/>
        <end position="164"/>
    </location>
</feature>
<protein>
    <submittedName>
        <fullName evidence="3">HPP family protein</fullName>
    </submittedName>
</protein>
<evidence type="ECO:0000256" key="1">
    <source>
        <dbReference type="SAM" id="Phobius"/>
    </source>
</evidence>
<name>A0AA95H768_9GAMM</name>
<dbReference type="PANTHER" id="PTHR33741:SF5">
    <property type="entry name" value="TRANSMEMBRANE PROTEIN DDB_G0269096-RELATED"/>
    <property type="match status" value="1"/>
</dbReference>
<reference evidence="3" key="1">
    <citation type="journal article" date="2023" name="Int. J. Mol. Sci.">
        <title>Metagenomics Revealed a New Genus 'Candidatus Thiocaldithrix dubininis' gen. nov., sp. nov. and a New Species 'Candidatus Thiothrix putei' sp. nov. in the Family Thiotrichaceae, Some Members of Which Have Traits of Both Na+- and H+-Motive Energetics.</title>
        <authorList>
            <person name="Ravin N.V."/>
            <person name="Muntyan M.S."/>
            <person name="Smolyakov D.D."/>
            <person name="Rudenko T.S."/>
            <person name="Beletsky A.V."/>
            <person name="Mardanov A.V."/>
            <person name="Grabovich M.Y."/>
        </authorList>
    </citation>
    <scope>NUCLEOTIDE SEQUENCE</scope>
    <source>
        <strain evidence="3">GKL-01</strain>
    </source>
</reference>
<dbReference type="InterPro" id="IPR007065">
    <property type="entry name" value="HPP"/>
</dbReference>
<dbReference type="PANTHER" id="PTHR33741">
    <property type="entry name" value="TRANSMEMBRANE PROTEIN DDB_G0269096-RELATED"/>
    <property type="match status" value="1"/>
</dbReference>
<dbReference type="AlphaFoldDB" id="A0AA95H768"/>
<keyword evidence="1" id="KW-1133">Transmembrane helix</keyword>
<feature type="transmembrane region" description="Helical" evidence="1">
    <location>
        <begin position="46"/>
        <end position="62"/>
    </location>
</feature>
<proteinExistence type="predicted"/>
<evidence type="ECO:0000313" key="3">
    <source>
        <dbReference type="EMBL" id="WGZ90793.1"/>
    </source>
</evidence>
<gene>
    <name evidence="3" type="ORF">QJT80_15120</name>
</gene>
<keyword evidence="1" id="KW-0472">Membrane</keyword>
<accession>A0AA95H768</accession>
<dbReference type="InterPro" id="IPR058581">
    <property type="entry name" value="TM_HPP"/>
</dbReference>
<feature type="transmembrane region" description="Helical" evidence="1">
    <location>
        <begin position="136"/>
        <end position="157"/>
    </location>
</feature>
<sequence>MQNGSKLQGGQALPVRASYTQIAWASGGGLLAILLLAYLAERLQMPLILGSFGASCVLIFGFPDSPFSQPRNVIAGHFLASLVGLMALTLLGAHWWSMALALSATIGLMLMTRTVHPPAGSNPLIIMLTLPHWDFLFVPTLLGAMLLVLIALVFNNLDKAKSYPKYWF</sequence>
<feature type="transmembrane region" description="Helical" evidence="1">
    <location>
        <begin position="98"/>
        <end position="116"/>
    </location>
</feature>
<evidence type="ECO:0000259" key="2">
    <source>
        <dbReference type="Pfam" id="PF04982"/>
    </source>
</evidence>
<organism evidence="3">
    <name type="scientific">Candidatus Thiocaldithrix dubininis</name>
    <dbReference type="NCBI Taxonomy" id="3080823"/>
    <lineage>
        <taxon>Bacteria</taxon>
        <taxon>Pseudomonadati</taxon>
        <taxon>Pseudomonadota</taxon>
        <taxon>Gammaproteobacteria</taxon>
        <taxon>Thiotrichales</taxon>
        <taxon>Thiotrichaceae</taxon>
        <taxon>Candidatus Thiocaldithrix</taxon>
    </lineage>
</organism>
<dbReference type="KEGG" id="tdu:QJT80_15120"/>
<reference evidence="3" key="2">
    <citation type="submission" date="2023-04" db="EMBL/GenBank/DDBJ databases">
        <authorList>
            <person name="Beletskiy A.V."/>
            <person name="Mardanov A.V."/>
            <person name="Ravin N.V."/>
        </authorList>
    </citation>
    <scope>NUCLEOTIDE SEQUENCE</scope>
    <source>
        <strain evidence="3">GKL-01</strain>
    </source>
</reference>
<feature type="transmembrane region" description="Helical" evidence="1">
    <location>
        <begin position="74"/>
        <end position="91"/>
    </location>
</feature>